<evidence type="ECO:0000313" key="1">
    <source>
        <dbReference type="EMBL" id="QHS81958.1"/>
    </source>
</evidence>
<dbReference type="AlphaFoldDB" id="A0A6C0AQA8"/>
<dbReference type="EMBL" id="MN740762">
    <property type="protein sequence ID" value="QHS81958.1"/>
    <property type="molecule type" value="Genomic_DNA"/>
</dbReference>
<reference evidence="1" key="1">
    <citation type="journal article" date="2020" name="Nature">
        <title>Giant virus diversity and host interactions through global metagenomics.</title>
        <authorList>
            <person name="Schulz F."/>
            <person name="Roux S."/>
            <person name="Paez-Espino D."/>
            <person name="Jungbluth S."/>
            <person name="Walsh D.A."/>
            <person name="Denef V.J."/>
            <person name="McMahon K.D."/>
            <person name="Konstantinidis K.T."/>
            <person name="Eloe-Fadrosh E.A."/>
            <person name="Kyrpides N.C."/>
            <person name="Woyke T."/>
        </authorList>
    </citation>
    <scope>NUCLEOTIDE SEQUENCE</scope>
    <source>
        <strain evidence="1">GVMAG-S-1101165-79</strain>
    </source>
</reference>
<accession>A0A6C0AQA8</accession>
<name>A0A6C0AQA8_9ZZZZ</name>
<proteinExistence type="predicted"/>
<organism evidence="1">
    <name type="scientific">viral metagenome</name>
    <dbReference type="NCBI Taxonomy" id="1070528"/>
    <lineage>
        <taxon>unclassified sequences</taxon>
        <taxon>metagenomes</taxon>
        <taxon>organismal metagenomes</taxon>
    </lineage>
</organism>
<protein>
    <submittedName>
        <fullName evidence="1">Uncharacterized protein</fullName>
    </submittedName>
</protein>
<sequence>MFRHKYLIIIINKIDNFFYNKTKNTNTYNKLFKTRLIYN</sequence>